<dbReference type="Proteomes" id="UP000809337">
    <property type="component" value="Unassembled WGS sequence"/>
</dbReference>
<dbReference type="EMBL" id="JAFBWN010000034">
    <property type="protein sequence ID" value="MBM2357335.1"/>
    <property type="molecule type" value="Genomic_DNA"/>
</dbReference>
<name>A0A9Q2NSD1_9RHOB</name>
<evidence type="ECO:0000313" key="2">
    <source>
        <dbReference type="Proteomes" id="UP000809337"/>
    </source>
</evidence>
<dbReference type="Pfam" id="PF11985">
    <property type="entry name" value="Phage_Mu_Gp27"/>
    <property type="match status" value="1"/>
</dbReference>
<organism evidence="1 2">
    <name type="scientific">Pseudosulfitobacter pseudonitzschiae</name>
    <dbReference type="NCBI Taxonomy" id="1402135"/>
    <lineage>
        <taxon>Bacteria</taxon>
        <taxon>Pseudomonadati</taxon>
        <taxon>Pseudomonadota</taxon>
        <taxon>Alphaproteobacteria</taxon>
        <taxon>Rhodobacterales</taxon>
        <taxon>Roseobacteraceae</taxon>
        <taxon>Pseudosulfitobacter</taxon>
    </lineage>
</organism>
<protein>
    <submittedName>
        <fullName evidence="1">DUF3486 family protein</fullName>
    </submittedName>
</protein>
<evidence type="ECO:0000313" key="1">
    <source>
        <dbReference type="EMBL" id="MBM2357335.1"/>
    </source>
</evidence>
<comment type="caution">
    <text evidence="1">The sequence shown here is derived from an EMBL/GenBank/DDBJ whole genome shotgun (WGS) entry which is preliminary data.</text>
</comment>
<dbReference type="AlphaFoldDB" id="A0A9Q2NSD1"/>
<sequence>MPPPRKVDLLPEEQKTWLKDALKAGGFAGYEQLADDLNARLEDAGITLRIGKSALHTFGKEYSEFVRYQEEASAWAADWMKDNGLEEEAQRHNVLFQMITTLAFKVMQHQMTQTGENISPQELHFLGRMLKDVMSSSGIRQKLLADERKRVAEEATKAERERVAVAMDGAIAEAGLSAELASDLRAKVLGVSR</sequence>
<reference evidence="1" key="1">
    <citation type="submission" date="2021-01" db="EMBL/GenBank/DDBJ databases">
        <title>Diatom-associated Roseobacters Show Island Model of Population Structure.</title>
        <authorList>
            <person name="Qu L."/>
            <person name="Feng X."/>
            <person name="Chen Y."/>
            <person name="Li L."/>
            <person name="Wang X."/>
            <person name="Hu Z."/>
            <person name="Wang H."/>
            <person name="Luo H."/>
        </authorList>
    </citation>
    <scope>NUCLEOTIDE SEQUENCE</scope>
    <source>
        <strain evidence="1">SM26-45</strain>
    </source>
</reference>
<accession>A0A9Q2NSD1</accession>
<dbReference type="RefSeq" id="WP_231036059.1">
    <property type="nucleotide sequence ID" value="NZ_JAJNGX010000034.1"/>
</dbReference>
<dbReference type="InterPro" id="IPR021874">
    <property type="entry name" value="Phage_Mu_Gp27"/>
</dbReference>
<gene>
    <name evidence="1" type="ORF">JQX14_22555</name>
</gene>
<proteinExistence type="predicted"/>